<dbReference type="Proteomes" id="UP000011135">
    <property type="component" value="Unassembled WGS sequence"/>
</dbReference>
<dbReference type="eggNOG" id="COG0399">
    <property type="taxonomic scope" value="Bacteria"/>
</dbReference>
<dbReference type="NCBIfam" id="TIGR02436">
    <property type="entry name" value="four helix bundle protein"/>
    <property type="match status" value="1"/>
</dbReference>
<keyword evidence="1" id="KW-0687">Ribonucleoprotein</keyword>
<evidence type="ECO:0000313" key="2">
    <source>
        <dbReference type="Proteomes" id="UP000011135"/>
    </source>
</evidence>
<keyword evidence="1" id="KW-0689">Ribosomal protein</keyword>
<organism evidence="1 2">
    <name type="scientific">Fulvivirga imtechensis AK7</name>
    <dbReference type="NCBI Taxonomy" id="1237149"/>
    <lineage>
        <taxon>Bacteria</taxon>
        <taxon>Pseudomonadati</taxon>
        <taxon>Bacteroidota</taxon>
        <taxon>Cytophagia</taxon>
        <taxon>Cytophagales</taxon>
        <taxon>Fulvivirgaceae</taxon>
        <taxon>Fulvivirga</taxon>
    </lineage>
</organism>
<dbReference type="EMBL" id="AMZN01000087">
    <property type="protein sequence ID" value="ELR68970.1"/>
    <property type="molecule type" value="Genomic_DNA"/>
</dbReference>
<accession>L8JJJ3</accession>
<dbReference type="Gene3D" id="1.20.1440.60">
    <property type="entry name" value="23S rRNA-intervening sequence"/>
    <property type="match status" value="1"/>
</dbReference>
<dbReference type="CDD" id="cd16377">
    <property type="entry name" value="23S_rRNA_IVP_like"/>
    <property type="match status" value="1"/>
</dbReference>
<dbReference type="OrthoDB" id="5515766at2"/>
<dbReference type="AlphaFoldDB" id="L8JJJ3"/>
<dbReference type="Pfam" id="PF05635">
    <property type="entry name" value="23S_rRNA_IVP"/>
    <property type="match status" value="1"/>
</dbReference>
<dbReference type="PANTHER" id="PTHR38471">
    <property type="entry name" value="FOUR HELIX BUNDLE PROTEIN"/>
    <property type="match status" value="1"/>
</dbReference>
<sequence length="145" mass="17091">MANIERFEDLKIWQESRKLANKIYEILLSNQEIRDFALKDQINRSSGSIMDNIAEGFDRKGNKEFRQFLTVSRGSCSEVKSQLYMAQDRKLISSDQFEELYESCENISKMAHGLMKYLNSSEYKGSKFKEPKLEYYVNKTKRTEN</sequence>
<dbReference type="RefSeq" id="WP_009582771.1">
    <property type="nucleotide sequence ID" value="NZ_AMZN01000087.1"/>
</dbReference>
<reference evidence="1 2" key="1">
    <citation type="submission" date="2012-12" db="EMBL/GenBank/DDBJ databases">
        <title>Genome assembly of Fulvivirga imtechensis AK7.</title>
        <authorList>
            <person name="Nupur N."/>
            <person name="Khatri I."/>
            <person name="Kumar R."/>
            <person name="Subramanian S."/>
            <person name="Pinnaka A."/>
        </authorList>
    </citation>
    <scope>NUCLEOTIDE SEQUENCE [LARGE SCALE GENOMIC DNA]</scope>
    <source>
        <strain evidence="1 2">AK7</strain>
    </source>
</reference>
<protein>
    <submittedName>
        <fullName evidence="1">S23 ribosomal protein</fullName>
    </submittedName>
</protein>
<dbReference type="STRING" id="1237149.C900_05663"/>
<evidence type="ECO:0000313" key="1">
    <source>
        <dbReference type="EMBL" id="ELR68970.1"/>
    </source>
</evidence>
<dbReference type="PANTHER" id="PTHR38471:SF2">
    <property type="entry name" value="FOUR HELIX BUNDLE PROTEIN"/>
    <property type="match status" value="1"/>
</dbReference>
<dbReference type="GO" id="GO:0005840">
    <property type="term" value="C:ribosome"/>
    <property type="evidence" value="ECO:0007669"/>
    <property type="project" value="UniProtKB-KW"/>
</dbReference>
<dbReference type="InterPro" id="IPR036583">
    <property type="entry name" value="23S_rRNA_IVS_sf"/>
</dbReference>
<dbReference type="SUPFAM" id="SSF158446">
    <property type="entry name" value="IVS-encoded protein-like"/>
    <property type="match status" value="1"/>
</dbReference>
<comment type="caution">
    <text evidence="1">The sequence shown here is derived from an EMBL/GenBank/DDBJ whole genome shotgun (WGS) entry which is preliminary data.</text>
</comment>
<proteinExistence type="predicted"/>
<name>L8JJJ3_9BACT</name>
<keyword evidence="2" id="KW-1185">Reference proteome</keyword>
<dbReference type="InterPro" id="IPR012657">
    <property type="entry name" value="23S_rRNA-intervening_sequence"/>
</dbReference>
<gene>
    <name evidence="1" type="ORF">C900_05663</name>
</gene>